<sequence>MSETVQMVKVEDLPPKSVSPELLLSKFEQLPEIDKKLFTYSPLYLGFNGAFAGLIANSFFRRLLNVTQGRVISSVPMAVVPFLSTMAVYHNAVSEPLLRGDLDCQACTQIRGGMIGAVVGGFYPIVLALPLNASLALRHNTITIQENENVLRFVVRVTKPVLKKMGFVLVLQGIFGGCLSYQHYGIYKKLLDQPDSGSEDSEIMVFNKTG</sequence>
<keyword evidence="2 6" id="KW-0812">Transmembrane</keyword>
<dbReference type="InterPro" id="IPR009801">
    <property type="entry name" value="TMEM126"/>
</dbReference>
<dbReference type="EMBL" id="JAERUA010000011">
    <property type="protein sequence ID" value="KAI1893511.1"/>
    <property type="molecule type" value="Genomic_DNA"/>
</dbReference>
<dbReference type="GO" id="GO:0031966">
    <property type="term" value="C:mitochondrial membrane"/>
    <property type="evidence" value="ECO:0007669"/>
    <property type="project" value="UniProtKB-SubCell"/>
</dbReference>
<comment type="subcellular location">
    <subcellularLocation>
        <location evidence="1">Mitochondrion membrane</location>
        <topology evidence="1">Multi-pass membrane protein</topology>
    </subcellularLocation>
</comment>
<dbReference type="PANTHER" id="PTHR16296:SF2">
    <property type="entry name" value="TRANSMEMBRANE PROTEIN 126A"/>
    <property type="match status" value="1"/>
</dbReference>
<dbReference type="PANTHER" id="PTHR16296">
    <property type="entry name" value="UNCHARACTERIZED HYPOTHALAMUS PROTEIN HT007"/>
    <property type="match status" value="1"/>
</dbReference>
<evidence type="ECO:0000256" key="4">
    <source>
        <dbReference type="ARBA" id="ARBA00023128"/>
    </source>
</evidence>
<keyword evidence="5 6" id="KW-0472">Membrane</keyword>
<feature type="transmembrane region" description="Helical" evidence="6">
    <location>
        <begin position="71"/>
        <end position="90"/>
    </location>
</feature>
<evidence type="ECO:0000313" key="7">
    <source>
        <dbReference type="EMBL" id="KAI1893511.1"/>
    </source>
</evidence>
<organism evidence="7 8">
    <name type="scientific">Albula goreensis</name>
    <dbReference type="NCBI Taxonomy" id="1534307"/>
    <lineage>
        <taxon>Eukaryota</taxon>
        <taxon>Metazoa</taxon>
        <taxon>Chordata</taxon>
        <taxon>Craniata</taxon>
        <taxon>Vertebrata</taxon>
        <taxon>Euteleostomi</taxon>
        <taxon>Actinopterygii</taxon>
        <taxon>Neopterygii</taxon>
        <taxon>Teleostei</taxon>
        <taxon>Albuliformes</taxon>
        <taxon>Albulidae</taxon>
        <taxon>Albula</taxon>
    </lineage>
</organism>
<evidence type="ECO:0000313" key="8">
    <source>
        <dbReference type="Proteomes" id="UP000829720"/>
    </source>
</evidence>
<name>A0A8T3D9Q9_9TELE</name>
<dbReference type="GO" id="GO:0032981">
    <property type="term" value="P:mitochondrial respiratory chain complex I assembly"/>
    <property type="evidence" value="ECO:0007669"/>
    <property type="project" value="TreeGrafter"/>
</dbReference>
<keyword evidence="3 6" id="KW-1133">Transmembrane helix</keyword>
<feature type="transmembrane region" description="Helical" evidence="6">
    <location>
        <begin position="166"/>
        <end position="184"/>
    </location>
</feature>
<evidence type="ECO:0000256" key="3">
    <source>
        <dbReference type="ARBA" id="ARBA00022989"/>
    </source>
</evidence>
<keyword evidence="8" id="KW-1185">Reference proteome</keyword>
<protein>
    <recommendedName>
        <fullName evidence="9">Transmembrane protein 126A</fullName>
    </recommendedName>
</protein>
<evidence type="ECO:0000256" key="1">
    <source>
        <dbReference type="ARBA" id="ARBA00004225"/>
    </source>
</evidence>
<dbReference type="OrthoDB" id="6234762at2759"/>
<reference evidence="7" key="1">
    <citation type="submission" date="2021-01" db="EMBL/GenBank/DDBJ databases">
        <authorList>
            <person name="Zahm M."/>
            <person name="Roques C."/>
            <person name="Cabau C."/>
            <person name="Klopp C."/>
            <person name="Donnadieu C."/>
            <person name="Jouanno E."/>
            <person name="Lampietro C."/>
            <person name="Louis A."/>
            <person name="Herpin A."/>
            <person name="Echchiki A."/>
            <person name="Berthelot C."/>
            <person name="Parey E."/>
            <person name="Roest-Crollius H."/>
            <person name="Braasch I."/>
            <person name="Postlethwait J."/>
            <person name="Bobe J."/>
            <person name="Montfort J."/>
            <person name="Bouchez O."/>
            <person name="Begum T."/>
            <person name="Mejri S."/>
            <person name="Adams A."/>
            <person name="Chen W.-J."/>
            <person name="Guiguen Y."/>
        </authorList>
    </citation>
    <scope>NUCLEOTIDE SEQUENCE</scope>
    <source>
        <tissue evidence="7">Blood</tissue>
    </source>
</reference>
<proteinExistence type="predicted"/>
<evidence type="ECO:0000256" key="6">
    <source>
        <dbReference type="SAM" id="Phobius"/>
    </source>
</evidence>
<dbReference type="AlphaFoldDB" id="A0A8T3D9Q9"/>
<evidence type="ECO:0008006" key="9">
    <source>
        <dbReference type="Google" id="ProtNLM"/>
    </source>
</evidence>
<feature type="transmembrane region" description="Helical" evidence="6">
    <location>
        <begin position="37"/>
        <end position="59"/>
    </location>
</feature>
<comment type="caution">
    <text evidence="7">The sequence shown here is derived from an EMBL/GenBank/DDBJ whole genome shotgun (WGS) entry which is preliminary data.</text>
</comment>
<evidence type="ECO:0000256" key="2">
    <source>
        <dbReference type="ARBA" id="ARBA00022692"/>
    </source>
</evidence>
<dbReference type="Proteomes" id="UP000829720">
    <property type="component" value="Unassembled WGS sequence"/>
</dbReference>
<gene>
    <name evidence="7" type="ORF">AGOR_G00124470</name>
</gene>
<feature type="transmembrane region" description="Helical" evidence="6">
    <location>
        <begin position="110"/>
        <end position="131"/>
    </location>
</feature>
<keyword evidence="4" id="KW-0496">Mitochondrion</keyword>
<dbReference type="Pfam" id="PF07114">
    <property type="entry name" value="TMEM126"/>
    <property type="match status" value="1"/>
</dbReference>
<evidence type="ECO:0000256" key="5">
    <source>
        <dbReference type="ARBA" id="ARBA00023136"/>
    </source>
</evidence>
<accession>A0A8T3D9Q9</accession>